<comment type="caution">
    <text evidence="3">The sequence shown here is derived from an EMBL/GenBank/DDBJ whole genome shotgun (WGS) entry which is preliminary data.</text>
</comment>
<accession>A0A8J7PEB9</accession>
<evidence type="ECO:0000313" key="3">
    <source>
        <dbReference type="EMBL" id="MBN8661766.1"/>
    </source>
</evidence>
<protein>
    <submittedName>
        <fullName evidence="3">Uncharacterized protein</fullName>
    </submittedName>
</protein>
<feature type="compositionally biased region" description="Basic and acidic residues" evidence="1">
    <location>
        <begin position="34"/>
        <end position="62"/>
    </location>
</feature>
<proteinExistence type="predicted"/>
<evidence type="ECO:0000256" key="2">
    <source>
        <dbReference type="SAM" id="SignalP"/>
    </source>
</evidence>
<feature type="region of interest" description="Disordered" evidence="1">
    <location>
        <begin position="29"/>
        <end position="66"/>
    </location>
</feature>
<dbReference type="AlphaFoldDB" id="A0A8J7PEB9"/>
<feature type="signal peptide" evidence="2">
    <location>
        <begin position="1"/>
        <end position="30"/>
    </location>
</feature>
<reference evidence="3" key="1">
    <citation type="submission" date="2021-02" db="EMBL/GenBank/DDBJ databases">
        <title>Genome-Resolved Metagenomics of a Microbial Community Performing Photosynthetic Biological Nutrient Removal.</title>
        <authorList>
            <person name="Mcdaniel E.A."/>
        </authorList>
    </citation>
    <scope>NUCLEOTIDE SEQUENCE</scope>
    <source>
        <strain evidence="3">UWPOB_OBS1</strain>
    </source>
</reference>
<name>A0A8J7PEB9_9BACT</name>
<evidence type="ECO:0000256" key="1">
    <source>
        <dbReference type="SAM" id="MobiDB-lite"/>
    </source>
</evidence>
<dbReference type="Proteomes" id="UP000664277">
    <property type="component" value="Unassembled WGS sequence"/>
</dbReference>
<organism evidence="3 4">
    <name type="scientific">Candidatus Obscuribacter phosphatis</name>
    <dbReference type="NCBI Taxonomy" id="1906157"/>
    <lineage>
        <taxon>Bacteria</taxon>
        <taxon>Bacillati</taxon>
        <taxon>Candidatus Melainabacteria</taxon>
        <taxon>Candidatus Obscuribacterales</taxon>
        <taxon>Candidatus Obscuribacteraceae</taxon>
        <taxon>Candidatus Obscuribacter</taxon>
    </lineage>
</organism>
<evidence type="ECO:0000313" key="4">
    <source>
        <dbReference type="Proteomes" id="UP000664277"/>
    </source>
</evidence>
<keyword evidence="2" id="KW-0732">Signal</keyword>
<gene>
    <name evidence="3" type="ORF">J0M35_15475</name>
</gene>
<dbReference type="SUPFAM" id="SSF56935">
    <property type="entry name" value="Porins"/>
    <property type="match status" value="1"/>
</dbReference>
<dbReference type="EMBL" id="JAFLCK010000024">
    <property type="protein sequence ID" value="MBN8661766.1"/>
    <property type="molecule type" value="Genomic_DNA"/>
</dbReference>
<feature type="chain" id="PRO_5035202130" evidence="2">
    <location>
        <begin position="31"/>
        <end position="479"/>
    </location>
</feature>
<sequence length="479" mass="53005">MMPSRLLGRKPSCRLLMLASMVLLPTSVNAESGHPGHSEHSGHFEHPEHSGHMHMHEPKDSRSGLSLPVMPSQFGGPYQSMGALGSGTALVPADSPGYMWHFNLPFGDQEDQSCMAHGEFKLSFNNQGGPRGVSAFQSQNWLMSMCEFRLSESSALMFRGMFTFEPWTARAGGFPQLFQSGESYRGQSIIDAQHPHNFVSELSLGFTQALSESFRYYVYFGFPGDREDGPPAFMHRPSAMENPAVPLSHHAHDAGHITNGVLSLGFDYEKLRFGVSAFHGREPGEDRLAIDIGGFDSYSMRLQYMPSENWVFGASYAHVHNPETLHPGDLERFTAFALYGRRFDDGYLSLSTVFGKNIEKHGGQTGGLIEGSFNFADRHYLYSRIEYVDKSGLGATNVFGQSGLSALDHDEHAHLELEKSALIGAFTLGYAYDVYASNSLRVGLGADVTFYDVPRQLAPVYGEPVSFMLNIRIRPGRTF</sequence>